<accession>A0A5B8IM74</accession>
<name>A0A5B8IM74_9ACTN</name>
<keyword evidence="2" id="KW-1185">Reference proteome</keyword>
<evidence type="ECO:0000313" key="1">
    <source>
        <dbReference type="EMBL" id="QDY79708.1"/>
    </source>
</evidence>
<dbReference type="OrthoDB" id="1456570at2"/>
<protein>
    <submittedName>
        <fullName evidence="1">Uncharacterized protein</fullName>
    </submittedName>
</protein>
<organism evidence="1 2">
    <name type="scientific">Streptomyces qinzhouensis</name>
    <dbReference type="NCBI Taxonomy" id="2599401"/>
    <lineage>
        <taxon>Bacteria</taxon>
        <taxon>Bacillati</taxon>
        <taxon>Actinomycetota</taxon>
        <taxon>Actinomycetes</taxon>
        <taxon>Kitasatosporales</taxon>
        <taxon>Streptomycetaceae</taxon>
        <taxon>Streptomyces</taxon>
    </lineage>
</organism>
<evidence type="ECO:0000313" key="2">
    <source>
        <dbReference type="Proteomes" id="UP000320580"/>
    </source>
</evidence>
<dbReference type="KEGG" id="sqz:FQU76_27790"/>
<proteinExistence type="predicted"/>
<sequence length="105" mass="11710">MATEDKAALPAGFVPVNEEYCRVCGWTEGALIWADGWASHDVCPCCGCEAGLTDMGWPGDDRTLESVRSYRGRWVAHGAAWDGPHRRPRDWDLLTQMAGIPPHWR</sequence>
<gene>
    <name evidence="1" type="ORF">FQU76_27790</name>
</gene>
<reference evidence="1 2" key="1">
    <citation type="submission" date="2019-07" db="EMBL/GenBank/DDBJ databases">
        <authorList>
            <person name="Zhu P."/>
        </authorList>
    </citation>
    <scope>NUCLEOTIDE SEQUENCE [LARGE SCALE GENOMIC DNA]</scope>
    <source>
        <strain evidence="1 2">SSL-25</strain>
    </source>
</reference>
<dbReference type="AlphaFoldDB" id="A0A5B8IM74"/>
<dbReference type="EMBL" id="CP042266">
    <property type="protein sequence ID" value="QDY79708.1"/>
    <property type="molecule type" value="Genomic_DNA"/>
</dbReference>
<dbReference type="Proteomes" id="UP000320580">
    <property type="component" value="Chromosome"/>
</dbReference>
<dbReference type="RefSeq" id="WP_146482993.1">
    <property type="nucleotide sequence ID" value="NZ_CP042266.1"/>
</dbReference>